<evidence type="ECO:0000313" key="1">
    <source>
        <dbReference type="EMBL" id="KAI1725831.1"/>
    </source>
</evidence>
<comment type="caution">
    <text evidence="1">The sequence shown here is derived from an EMBL/GenBank/DDBJ whole genome shotgun (WGS) entry which is preliminary data.</text>
</comment>
<dbReference type="EMBL" id="JAKKPZ010000002">
    <property type="protein sequence ID" value="KAI1725831.1"/>
    <property type="molecule type" value="Genomic_DNA"/>
</dbReference>
<name>A0AAD4NGA5_9BILA</name>
<evidence type="ECO:0000313" key="2">
    <source>
        <dbReference type="Proteomes" id="UP001201812"/>
    </source>
</evidence>
<organism evidence="1 2">
    <name type="scientific">Ditylenchus destructor</name>
    <dbReference type="NCBI Taxonomy" id="166010"/>
    <lineage>
        <taxon>Eukaryota</taxon>
        <taxon>Metazoa</taxon>
        <taxon>Ecdysozoa</taxon>
        <taxon>Nematoda</taxon>
        <taxon>Chromadorea</taxon>
        <taxon>Rhabditida</taxon>
        <taxon>Tylenchina</taxon>
        <taxon>Tylenchomorpha</taxon>
        <taxon>Sphaerularioidea</taxon>
        <taxon>Anguinidae</taxon>
        <taxon>Anguininae</taxon>
        <taxon>Ditylenchus</taxon>
    </lineage>
</organism>
<protein>
    <submittedName>
        <fullName evidence="1">Uncharacterized protein</fullName>
    </submittedName>
</protein>
<dbReference type="Proteomes" id="UP001201812">
    <property type="component" value="Unassembled WGS sequence"/>
</dbReference>
<sequence length="350" mass="40358">MLSRKSFHCTSSNDSLPFSDLTNFTEINIDDKSVLDQYCKTDFLSTTPAFDDDLYGYENVFGYDTNLMEADTYKANNLEALRPILQNTYRNLLEANPTVPPMSINQIINQCTNHFKNVLHATKQDILENGLKSQNMAELFAFAEEMINPDQSFKIELHKMIEAQKHPIEIKVESPMTLKVKYSDDNIQSEAQLTKSAIRKRRTVRKSNSTASSSGSISHLFDHLNVENMFRRSADGEVLWQEFEENRYTNEYMMEPRNVNPKPKTKLFVRILGYALMDIEKRIARLITAAERRQFLQVVADQLPVKINLDIFANSTSKGMLDMFIRNKRHYQARAYGISLSVPKIKSARK</sequence>
<gene>
    <name evidence="1" type="ORF">DdX_02513</name>
</gene>
<accession>A0AAD4NGA5</accession>
<dbReference type="AlphaFoldDB" id="A0AAD4NGA5"/>
<keyword evidence="2" id="KW-1185">Reference proteome</keyword>
<proteinExistence type="predicted"/>
<reference evidence="1" key="1">
    <citation type="submission" date="2022-01" db="EMBL/GenBank/DDBJ databases">
        <title>Genome Sequence Resource for Two Populations of Ditylenchus destructor, the Migratory Endoparasitic Phytonematode.</title>
        <authorList>
            <person name="Zhang H."/>
            <person name="Lin R."/>
            <person name="Xie B."/>
        </authorList>
    </citation>
    <scope>NUCLEOTIDE SEQUENCE</scope>
    <source>
        <strain evidence="1">BazhouSP</strain>
    </source>
</reference>